<comment type="caution">
    <text evidence="1">The sequence shown here is derived from an EMBL/GenBank/DDBJ whole genome shotgun (WGS) entry which is preliminary data.</text>
</comment>
<protein>
    <submittedName>
        <fullName evidence="1">Uncharacterized protein</fullName>
    </submittedName>
</protein>
<proteinExistence type="predicted"/>
<reference evidence="2" key="1">
    <citation type="journal article" date="2022" name="Mol. Ecol. Resour.">
        <title>The genomes of chicory, endive, great burdock and yacon provide insights into Asteraceae palaeo-polyploidization history and plant inulin production.</title>
        <authorList>
            <person name="Fan W."/>
            <person name="Wang S."/>
            <person name="Wang H."/>
            <person name="Wang A."/>
            <person name="Jiang F."/>
            <person name="Liu H."/>
            <person name="Zhao H."/>
            <person name="Xu D."/>
            <person name="Zhang Y."/>
        </authorList>
    </citation>
    <scope>NUCLEOTIDE SEQUENCE [LARGE SCALE GENOMIC DNA]</scope>
    <source>
        <strain evidence="2">cv. Niubang</strain>
    </source>
</reference>
<gene>
    <name evidence="1" type="ORF">L6452_07164</name>
</gene>
<sequence length="308" mass="34097">MKSSTVIGISPSFTSHSSTNLADVAARVVEEFRHENGDDYDDIFNFNGYDHDYDDSQFAVPADEKPDTNTPPQKLKDENSDTDNDDDDDDEFEFAVVSSHVNSSDQIFSQGHISPRYPLFDRSLLLDHVDPNLVTVVNGSPETDPKPSLVVRLPLRKLFSEERDFSSMSSSEADELDGANPGTYCVWKPKSESPEKCKKSNSVGNSSRRWKFRDILYRSNSDGKDSPFLFFKPLISTNKKINNEKVKKVEKSAKVASAVGDGGSAVAPDPANKAENGGSRRRSYLPSGQALVGAFTNVSRSNRNLRPF</sequence>
<organism evidence="1 2">
    <name type="scientific">Arctium lappa</name>
    <name type="common">Greater burdock</name>
    <name type="synonym">Lappa major</name>
    <dbReference type="NCBI Taxonomy" id="4217"/>
    <lineage>
        <taxon>Eukaryota</taxon>
        <taxon>Viridiplantae</taxon>
        <taxon>Streptophyta</taxon>
        <taxon>Embryophyta</taxon>
        <taxon>Tracheophyta</taxon>
        <taxon>Spermatophyta</taxon>
        <taxon>Magnoliopsida</taxon>
        <taxon>eudicotyledons</taxon>
        <taxon>Gunneridae</taxon>
        <taxon>Pentapetalae</taxon>
        <taxon>asterids</taxon>
        <taxon>campanulids</taxon>
        <taxon>Asterales</taxon>
        <taxon>Asteraceae</taxon>
        <taxon>Carduoideae</taxon>
        <taxon>Cardueae</taxon>
        <taxon>Arctiinae</taxon>
        <taxon>Arctium</taxon>
    </lineage>
</organism>
<dbReference type="EMBL" id="CM042048">
    <property type="protein sequence ID" value="KAI3759388.1"/>
    <property type="molecule type" value="Genomic_DNA"/>
</dbReference>
<evidence type="ECO:0000313" key="2">
    <source>
        <dbReference type="Proteomes" id="UP001055879"/>
    </source>
</evidence>
<accession>A0ACB9EL96</accession>
<keyword evidence="2" id="KW-1185">Reference proteome</keyword>
<dbReference type="Proteomes" id="UP001055879">
    <property type="component" value="Linkage Group LG02"/>
</dbReference>
<reference evidence="1 2" key="2">
    <citation type="journal article" date="2022" name="Mol. Ecol. Resour.">
        <title>The genomes of chicory, endive, great burdock and yacon provide insights into Asteraceae paleo-polyploidization history and plant inulin production.</title>
        <authorList>
            <person name="Fan W."/>
            <person name="Wang S."/>
            <person name="Wang H."/>
            <person name="Wang A."/>
            <person name="Jiang F."/>
            <person name="Liu H."/>
            <person name="Zhao H."/>
            <person name="Xu D."/>
            <person name="Zhang Y."/>
        </authorList>
    </citation>
    <scope>NUCLEOTIDE SEQUENCE [LARGE SCALE GENOMIC DNA]</scope>
    <source>
        <strain evidence="2">cv. Niubang</strain>
    </source>
</reference>
<evidence type="ECO:0000313" key="1">
    <source>
        <dbReference type="EMBL" id="KAI3759388.1"/>
    </source>
</evidence>
<name>A0ACB9EL96_ARCLA</name>